<evidence type="ECO:0000313" key="10">
    <source>
        <dbReference type="Proteomes" id="UP000225379"/>
    </source>
</evidence>
<sequence length="314" mass="33993">MTTLRVRDIARLADDIVAFELVSPDGAELPPFTAGAHLSVRVPNGAIRRYSLCNDPAERDRYVIAVKRDAQGRGGSISLIDDTRVGDRLTVSAPRNDFPLDEDAAHHIFIAGGIGITPILSMIRRLRAIGGSFSLYYCTRTPEMTAFRAELSIPELADQVVLHHDGGDPACALDLWPVLETRPRGAHLYCCGPRPLMQAVRDMTGHWPPSAVHFEDFGTTTTVDAAEDRPFTVRLAHGGDTVEVPAGVSILEALRGRGLNLPSSCESGSCGSCLTGLVDGDVDHRDLVLTPEERKRHIIICVSRAKSGTLTLDL</sequence>
<keyword evidence="10" id="KW-1185">Reference proteome</keyword>
<dbReference type="InterPro" id="IPR006058">
    <property type="entry name" value="2Fe2S_fd_BS"/>
</dbReference>
<keyword evidence="2" id="KW-0001">2Fe-2S</keyword>
<dbReference type="Gene3D" id="2.40.30.10">
    <property type="entry name" value="Translation factors"/>
    <property type="match status" value="1"/>
</dbReference>
<evidence type="ECO:0000256" key="2">
    <source>
        <dbReference type="ARBA" id="ARBA00022714"/>
    </source>
</evidence>
<evidence type="ECO:0000256" key="6">
    <source>
        <dbReference type="ARBA" id="ARBA00023014"/>
    </source>
</evidence>
<dbReference type="GO" id="GO:0051213">
    <property type="term" value="F:dioxygenase activity"/>
    <property type="evidence" value="ECO:0007669"/>
    <property type="project" value="UniProtKB-KW"/>
</dbReference>
<dbReference type="Gene3D" id="3.10.20.30">
    <property type="match status" value="1"/>
</dbReference>
<keyword evidence="6" id="KW-0411">Iron-sulfur</keyword>
<proteinExistence type="predicted"/>
<dbReference type="InterPro" id="IPR039261">
    <property type="entry name" value="FNR_nucleotide-bd"/>
</dbReference>
<organism evidence="9 10">
    <name type="scientific">Azospirillum palustre</name>
    <dbReference type="NCBI Taxonomy" id="2044885"/>
    <lineage>
        <taxon>Bacteria</taxon>
        <taxon>Pseudomonadati</taxon>
        <taxon>Pseudomonadota</taxon>
        <taxon>Alphaproteobacteria</taxon>
        <taxon>Rhodospirillales</taxon>
        <taxon>Azospirillaceae</taxon>
        <taxon>Azospirillum</taxon>
    </lineage>
</organism>
<gene>
    <name evidence="9" type="ORF">CRT60_03120</name>
</gene>
<dbReference type="InterPro" id="IPR001041">
    <property type="entry name" value="2Fe-2S_ferredoxin-type"/>
</dbReference>
<feature type="domain" description="2Fe-2S ferredoxin-type" evidence="7">
    <location>
        <begin position="231"/>
        <end position="314"/>
    </location>
</feature>
<dbReference type="Proteomes" id="UP000225379">
    <property type="component" value="Unassembled WGS sequence"/>
</dbReference>
<dbReference type="SUPFAM" id="SSF54292">
    <property type="entry name" value="2Fe-2S ferredoxin-like"/>
    <property type="match status" value="1"/>
</dbReference>
<dbReference type="PANTHER" id="PTHR47354">
    <property type="entry name" value="NADH OXIDOREDUCTASE HCR"/>
    <property type="match status" value="1"/>
</dbReference>
<keyword evidence="3" id="KW-0479">Metal-binding</keyword>
<dbReference type="PANTHER" id="PTHR47354:SF1">
    <property type="entry name" value="CARNITINE MONOOXYGENASE REDUCTASE SUBUNIT"/>
    <property type="match status" value="1"/>
</dbReference>
<evidence type="ECO:0000259" key="7">
    <source>
        <dbReference type="PROSITE" id="PS51085"/>
    </source>
</evidence>
<dbReference type="PRINTS" id="PR00409">
    <property type="entry name" value="PHDIOXRDTASE"/>
</dbReference>
<dbReference type="InterPro" id="IPR008333">
    <property type="entry name" value="Cbr1-like_FAD-bd_dom"/>
</dbReference>
<feature type="domain" description="FAD-binding FR-type" evidence="8">
    <location>
        <begin position="1"/>
        <end position="101"/>
    </location>
</feature>
<dbReference type="CDD" id="cd06185">
    <property type="entry name" value="PDR_like"/>
    <property type="match status" value="1"/>
</dbReference>
<evidence type="ECO:0000256" key="3">
    <source>
        <dbReference type="ARBA" id="ARBA00022723"/>
    </source>
</evidence>
<evidence type="ECO:0000256" key="1">
    <source>
        <dbReference type="ARBA" id="ARBA00022630"/>
    </source>
</evidence>
<evidence type="ECO:0000256" key="5">
    <source>
        <dbReference type="ARBA" id="ARBA00023004"/>
    </source>
</evidence>
<dbReference type="InterPro" id="IPR012675">
    <property type="entry name" value="Beta-grasp_dom_sf"/>
</dbReference>
<evidence type="ECO:0000313" key="9">
    <source>
        <dbReference type="EMBL" id="PGH59139.1"/>
    </source>
</evidence>
<dbReference type="PROSITE" id="PS00197">
    <property type="entry name" value="2FE2S_FER_1"/>
    <property type="match status" value="1"/>
</dbReference>
<dbReference type="SUPFAM" id="SSF63380">
    <property type="entry name" value="Riboflavin synthase domain-like"/>
    <property type="match status" value="1"/>
</dbReference>
<keyword evidence="1" id="KW-0285">Flavoprotein</keyword>
<evidence type="ECO:0000256" key="4">
    <source>
        <dbReference type="ARBA" id="ARBA00023002"/>
    </source>
</evidence>
<dbReference type="Pfam" id="PF00970">
    <property type="entry name" value="FAD_binding_6"/>
    <property type="match status" value="1"/>
</dbReference>
<dbReference type="InterPro" id="IPR017938">
    <property type="entry name" value="Riboflavin_synthase-like_b-brl"/>
</dbReference>
<dbReference type="GO" id="GO:0051537">
    <property type="term" value="F:2 iron, 2 sulfur cluster binding"/>
    <property type="evidence" value="ECO:0007669"/>
    <property type="project" value="UniProtKB-KW"/>
</dbReference>
<dbReference type="InterPro" id="IPR017927">
    <property type="entry name" value="FAD-bd_FR_type"/>
</dbReference>
<keyword evidence="9" id="KW-0223">Dioxygenase</keyword>
<protein>
    <submittedName>
        <fullName evidence="9">Phthalate 4,5-dioxygenase</fullName>
    </submittedName>
</protein>
<dbReference type="AlphaFoldDB" id="A0A2B8BN36"/>
<dbReference type="CDD" id="cd00207">
    <property type="entry name" value="fer2"/>
    <property type="match status" value="1"/>
</dbReference>
<reference evidence="10" key="1">
    <citation type="submission" date="2017-10" db="EMBL/GenBank/DDBJ databases">
        <authorList>
            <person name="Kravchenko I.K."/>
            <person name="Grouzdev D.S."/>
        </authorList>
    </citation>
    <scope>NUCLEOTIDE SEQUENCE [LARGE SCALE GENOMIC DNA]</scope>
    <source>
        <strain evidence="10">B2</strain>
    </source>
</reference>
<comment type="caution">
    <text evidence="9">The sequence shown here is derived from an EMBL/GenBank/DDBJ whole genome shotgun (WGS) entry which is preliminary data.</text>
</comment>
<evidence type="ECO:0000259" key="8">
    <source>
        <dbReference type="PROSITE" id="PS51384"/>
    </source>
</evidence>
<keyword evidence="4" id="KW-0560">Oxidoreductase</keyword>
<dbReference type="InterPro" id="IPR050415">
    <property type="entry name" value="MRET"/>
</dbReference>
<dbReference type="Gene3D" id="3.40.50.80">
    <property type="entry name" value="Nucleotide-binding domain of ferredoxin-NADP reductase (FNR) module"/>
    <property type="match status" value="1"/>
</dbReference>
<dbReference type="OrthoDB" id="9792185at2"/>
<dbReference type="EMBL" id="PDKW01000037">
    <property type="protein sequence ID" value="PGH59139.1"/>
    <property type="molecule type" value="Genomic_DNA"/>
</dbReference>
<name>A0A2B8BN36_9PROT</name>
<dbReference type="Pfam" id="PF00111">
    <property type="entry name" value="Fer2"/>
    <property type="match status" value="1"/>
</dbReference>
<dbReference type="PROSITE" id="PS51384">
    <property type="entry name" value="FAD_FR"/>
    <property type="match status" value="1"/>
</dbReference>
<accession>A0A2B8BN36</accession>
<dbReference type="SUPFAM" id="SSF52343">
    <property type="entry name" value="Ferredoxin reductase-like, C-terminal NADP-linked domain"/>
    <property type="match status" value="1"/>
</dbReference>
<dbReference type="PROSITE" id="PS51085">
    <property type="entry name" value="2FE2S_FER_2"/>
    <property type="match status" value="1"/>
</dbReference>
<dbReference type="InterPro" id="IPR036010">
    <property type="entry name" value="2Fe-2S_ferredoxin-like_sf"/>
</dbReference>
<dbReference type="GO" id="GO:0046872">
    <property type="term" value="F:metal ion binding"/>
    <property type="evidence" value="ECO:0007669"/>
    <property type="project" value="UniProtKB-KW"/>
</dbReference>
<keyword evidence="5" id="KW-0408">Iron</keyword>